<protein>
    <recommendedName>
        <fullName evidence="3">NTP pyrophosphohydrolase MazG putative catalytic core domain-containing protein</fullName>
    </recommendedName>
</protein>
<name>A0A100WQI7_MYCFO</name>
<dbReference type="Gene3D" id="1.10.287.1080">
    <property type="entry name" value="MazG-like"/>
    <property type="match status" value="1"/>
</dbReference>
<accession>A0A100WQI7</accession>
<dbReference type="AlphaFoldDB" id="A0A100WQI7"/>
<gene>
    <name evidence="1" type="ORF">RMCFA_2648</name>
</gene>
<dbReference type="SUPFAM" id="SSF101386">
    <property type="entry name" value="all-alpha NTP pyrophosphatases"/>
    <property type="match status" value="1"/>
</dbReference>
<sequence length="147" mass="15685">MSIQPTPAHHAYQSGRDAAAGNLDALAIDVGTHLDRLGVDRCDWVRVGKVAEEGGEVVGALIKRTQGRATTADLEDELGDVILAALGAIDQLGLQPSELVARRWAEVSKRTPSSLTKTVAAQHEQNLGTDLGHTSNAKRWTVLTNED</sequence>
<dbReference type="EMBL" id="BCSZ01000025">
    <property type="protein sequence ID" value="GAT02536.1"/>
    <property type="molecule type" value="Genomic_DNA"/>
</dbReference>
<evidence type="ECO:0008006" key="3">
    <source>
        <dbReference type="Google" id="ProtNLM"/>
    </source>
</evidence>
<proteinExistence type="predicted"/>
<dbReference type="Proteomes" id="UP000069705">
    <property type="component" value="Unassembled WGS sequence"/>
</dbReference>
<reference evidence="1 2" key="1">
    <citation type="journal article" date="2016" name="Genome Announc.">
        <title>Draft Genome Sequences of Five Rapidly Growing Mycobacterium Species, M. thermoresistibile, M. fortuitum subsp. acetamidolyticum, M. canariasense, M. brisbanense, and M. novocastrense.</title>
        <authorList>
            <person name="Katahira K."/>
            <person name="Ogura Y."/>
            <person name="Gotoh Y."/>
            <person name="Hayashi T."/>
        </authorList>
    </citation>
    <scope>NUCLEOTIDE SEQUENCE [LARGE SCALE GENOMIC DNA]</scope>
    <source>
        <strain evidence="1 2">JCM6368</strain>
    </source>
</reference>
<dbReference type="RefSeq" id="WP_201027960.1">
    <property type="nucleotide sequence ID" value="NZ_BCSZ01000025.1"/>
</dbReference>
<evidence type="ECO:0000313" key="2">
    <source>
        <dbReference type="Proteomes" id="UP000069705"/>
    </source>
</evidence>
<comment type="caution">
    <text evidence="1">The sequence shown here is derived from an EMBL/GenBank/DDBJ whole genome shotgun (WGS) entry which is preliminary data.</text>
</comment>
<evidence type="ECO:0000313" key="1">
    <source>
        <dbReference type="EMBL" id="GAT02536.1"/>
    </source>
</evidence>
<organism evidence="1 2">
    <name type="scientific">Mycolicibacterium fortuitum subsp. acetamidolyticum</name>
    <dbReference type="NCBI Taxonomy" id="144550"/>
    <lineage>
        <taxon>Bacteria</taxon>
        <taxon>Bacillati</taxon>
        <taxon>Actinomycetota</taxon>
        <taxon>Actinomycetes</taxon>
        <taxon>Mycobacteriales</taxon>
        <taxon>Mycobacteriaceae</taxon>
        <taxon>Mycolicibacterium</taxon>
    </lineage>
</organism>
<reference evidence="2" key="2">
    <citation type="submission" date="2016-02" db="EMBL/GenBank/DDBJ databases">
        <title>Draft genome sequence of five rapidly growing Mycobacterium species.</title>
        <authorList>
            <person name="Katahira K."/>
            <person name="Gotou Y."/>
            <person name="Iida K."/>
            <person name="Ogura Y."/>
            <person name="Hayashi T."/>
        </authorList>
    </citation>
    <scope>NUCLEOTIDE SEQUENCE [LARGE SCALE GENOMIC DNA]</scope>
    <source>
        <strain evidence="2">JCM6368</strain>
    </source>
</reference>